<keyword evidence="3" id="KW-1185">Reference proteome</keyword>
<proteinExistence type="predicted"/>
<gene>
    <name evidence="2" type="ORF">M501DRAFT_1003756</name>
</gene>
<dbReference type="Gene3D" id="2.60.20.10">
    <property type="entry name" value="Crystallins"/>
    <property type="match status" value="1"/>
</dbReference>
<protein>
    <recommendedName>
        <fullName evidence="4">Beta/gamma crystallin 'Greek key' domain-containing protein</fullName>
    </recommendedName>
</protein>
<feature type="signal peptide" evidence="1">
    <location>
        <begin position="1"/>
        <end position="22"/>
    </location>
</feature>
<sequence length="136" mass="15187">MRFLPFTILIATLFTFSCVITATPLPDESSALTEIVTDSGRAMARREWRICTAKGFHGDCESYNYNDSECVNLNRGMNDKAEAFEVQGDKSHCVLYADGNCKGSTHTAGSDGSPRKQNWLRNYGFADRLSSVRCWI</sequence>
<reference evidence="2" key="1">
    <citation type="journal article" date="2020" name="Stud. Mycol.">
        <title>101 Dothideomycetes genomes: a test case for predicting lifestyles and emergence of pathogens.</title>
        <authorList>
            <person name="Haridas S."/>
            <person name="Albert R."/>
            <person name="Binder M."/>
            <person name="Bloem J."/>
            <person name="Labutti K."/>
            <person name="Salamov A."/>
            <person name="Andreopoulos B."/>
            <person name="Baker S."/>
            <person name="Barry K."/>
            <person name="Bills G."/>
            <person name="Bluhm B."/>
            <person name="Cannon C."/>
            <person name="Castanera R."/>
            <person name="Culley D."/>
            <person name="Daum C."/>
            <person name="Ezra D."/>
            <person name="Gonzalez J."/>
            <person name="Henrissat B."/>
            <person name="Kuo A."/>
            <person name="Liang C."/>
            <person name="Lipzen A."/>
            <person name="Lutzoni F."/>
            <person name="Magnuson J."/>
            <person name="Mondo S."/>
            <person name="Nolan M."/>
            <person name="Ohm R."/>
            <person name="Pangilinan J."/>
            <person name="Park H.-J."/>
            <person name="Ramirez L."/>
            <person name="Alfaro M."/>
            <person name="Sun H."/>
            <person name="Tritt A."/>
            <person name="Yoshinaga Y."/>
            <person name="Zwiers L.-H."/>
            <person name="Turgeon B."/>
            <person name="Goodwin S."/>
            <person name="Spatafora J."/>
            <person name="Crous P."/>
            <person name="Grigoriev I."/>
        </authorList>
    </citation>
    <scope>NUCLEOTIDE SEQUENCE</scope>
    <source>
        <strain evidence="2">CBS 101060</strain>
    </source>
</reference>
<evidence type="ECO:0000256" key="1">
    <source>
        <dbReference type="SAM" id="SignalP"/>
    </source>
</evidence>
<feature type="chain" id="PRO_5040414125" description="Beta/gamma crystallin 'Greek key' domain-containing protein" evidence="1">
    <location>
        <begin position="23"/>
        <end position="136"/>
    </location>
</feature>
<dbReference type="Proteomes" id="UP000799429">
    <property type="component" value="Unassembled WGS sequence"/>
</dbReference>
<name>A0A9P4VRU1_9PEZI</name>
<keyword evidence="1" id="KW-0732">Signal</keyword>
<evidence type="ECO:0000313" key="2">
    <source>
        <dbReference type="EMBL" id="KAF2839202.1"/>
    </source>
</evidence>
<evidence type="ECO:0008006" key="4">
    <source>
        <dbReference type="Google" id="ProtNLM"/>
    </source>
</evidence>
<comment type="caution">
    <text evidence="2">The sequence shown here is derived from an EMBL/GenBank/DDBJ whole genome shotgun (WGS) entry which is preliminary data.</text>
</comment>
<accession>A0A9P4VRU1</accession>
<organism evidence="2 3">
    <name type="scientific">Patellaria atrata CBS 101060</name>
    <dbReference type="NCBI Taxonomy" id="1346257"/>
    <lineage>
        <taxon>Eukaryota</taxon>
        <taxon>Fungi</taxon>
        <taxon>Dikarya</taxon>
        <taxon>Ascomycota</taxon>
        <taxon>Pezizomycotina</taxon>
        <taxon>Dothideomycetes</taxon>
        <taxon>Dothideomycetes incertae sedis</taxon>
        <taxon>Patellariales</taxon>
        <taxon>Patellariaceae</taxon>
        <taxon>Patellaria</taxon>
    </lineage>
</organism>
<dbReference type="AlphaFoldDB" id="A0A9P4VRU1"/>
<dbReference type="PROSITE" id="PS51257">
    <property type="entry name" value="PROKAR_LIPOPROTEIN"/>
    <property type="match status" value="1"/>
</dbReference>
<evidence type="ECO:0000313" key="3">
    <source>
        <dbReference type="Proteomes" id="UP000799429"/>
    </source>
</evidence>
<dbReference type="EMBL" id="MU006095">
    <property type="protein sequence ID" value="KAF2839202.1"/>
    <property type="molecule type" value="Genomic_DNA"/>
</dbReference>